<evidence type="ECO:0000256" key="6">
    <source>
        <dbReference type="ARBA" id="ARBA00022840"/>
    </source>
</evidence>
<dbReference type="Pfam" id="PF05192">
    <property type="entry name" value="MutS_III"/>
    <property type="match status" value="1"/>
</dbReference>
<dbReference type="InterPro" id="IPR016151">
    <property type="entry name" value="DNA_mismatch_repair_MutS_N"/>
</dbReference>
<evidence type="ECO:0000256" key="5">
    <source>
        <dbReference type="ARBA" id="ARBA00022763"/>
    </source>
</evidence>
<evidence type="ECO:0000256" key="10">
    <source>
        <dbReference type="ARBA" id="ARBA00073545"/>
    </source>
</evidence>
<dbReference type="CDD" id="cd03285">
    <property type="entry name" value="ABC_MSH2_euk"/>
    <property type="match status" value="1"/>
</dbReference>
<sequence length="898" mass="101194">SEKDEKTIRVVDKVDYYIVLDDDAQLVAEIIYKTNSVIKYHNYNNHKIKYVTISPSVFSNLLKIAILEMGHKLEIYDKNWKLLKLASPGNLNQIEDMINSNDLNSAPIIASVKLVNSNAEGGKKFGLCFVDTNNKIIGLSEFIDNELFSNLESMLIQLGVNECIIPSSGDQQQKDLDFVKLTQVIDRCNIVISTMKPSEFNNKNIEQDLRRLTGDDLVLSTNSISSLFLAQACCNSLINYLNLINDDQSSGNWSLIDYKLEQFMKLDYSAVRALNLFPQAHINANPMNKNSSLFGLLNHCKTIGGTRLLSQWLKQPLVDKLEINKRLRVVELLVNDSNLRTSLQNNFLNQVPDIVKLVKKLSNPKSASSSLNDVIRCYQLCVKLPDLLELLTQSLNDMMDEEDATDEVNLKEFMKELWVDPIFDYSVKLNKFQELVESTIDLKALDEATSASQLNSNNLVTVNPEFDENLMAINERLVKVKDEIKKCHRWAAEDLQMEMDKKLKLENHHIHGWCFRLTRTDSSVIRGDKNYKELQTVKSGVFFTTSKLKELSEKVASLQEEYEKLSNGLIKEIVSIASTYSSLFIKLSIKLSILDVLVSFAHVSSYAPIPYVKPKISGGIDDSTRKCVLKDSRHPCLESQDDITFIANDVTLISNEKEFSIITGPNMGGKSTYIRQIGVIALMAQIGCFVPCTEAELCIFDSILARVGASDSQLKGVSTFMTEMLEMSSILRAATKNSLIIVDELGRGTSTYDGFGLAWSISEHISTKIKCFTLFATHFHELTNLADIVKTVDNLHVVAHIEDDKGTSEDITLLYKVEPGISDQSFGVHVAEIVNFPQKIISMAKRKATELEEYNNDDPYVREKKSKCSEEEILAGNAILKKILKEWKENVDENALND</sequence>
<evidence type="ECO:0000256" key="11">
    <source>
        <dbReference type="RuleBase" id="RU003756"/>
    </source>
</evidence>
<evidence type="ECO:0000256" key="12">
    <source>
        <dbReference type="SAM" id="Coils"/>
    </source>
</evidence>
<dbReference type="Pfam" id="PF00488">
    <property type="entry name" value="MutS_V"/>
    <property type="match status" value="1"/>
</dbReference>
<evidence type="ECO:0000313" key="15">
    <source>
        <dbReference type="Proteomes" id="UP000094236"/>
    </source>
</evidence>
<dbReference type="PROSITE" id="PS00486">
    <property type="entry name" value="DNA_MISMATCH_REPAIR_2"/>
    <property type="match status" value="1"/>
</dbReference>
<evidence type="ECO:0000256" key="9">
    <source>
        <dbReference type="ARBA" id="ARBA00023242"/>
    </source>
</evidence>
<dbReference type="Pfam" id="PF05188">
    <property type="entry name" value="MutS_II"/>
    <property type="match status" value="1"/>
</dbReference>
<dbReference type="EMBL" id="KV454018">
    <property type="protein sequence ID" value="ODV93489.1"/>
    <property type="molecule type" value="Genomic_DNA"/>
</dbReference>
<comment type="function">
    <text evidence="11">Component of the post-replicative DNA mismatch repair system (MMR).</text>
</comment>
<dbReference type="GO" id="GO:0000400">
    <property type="term" value="F:four-way junction DNA binding"/>
    <property type="evidence" value="ECO:0007669"/>
    <property type="project" value="EnsemblFungi"/>
</dbReference>
<dbReference type="InterPro" id="IPR007860">
    <property type="entry name" value="DNA_mmatch_repair_MutS_con_dom"/>
</dbReference>
<dbReference type="FunFam" id="3.30.420.110:FF:000002">
    <property type="entry name" value="DNA mismatch repair protein"/>
    <property type="match status" value="1"/>
</dbReference>
<dbReference type="InterPro" id="IPR007696">
    <property type="entry name" value="DNA_mismatch_repair_MutS_core"/>
</dbReference>
<keyword evidence="12" id="KW-0175">Coiled coil</keyword>
<dbReference type="InterPro" id="IPR007695">
    <property type="entry name" value="DNA_mismatch_repair_MutS-lik_N"/>
</dbReference>
<reference evidence="15" key="1">
    <citation type="submission" date="2016-05" db="EMBL/GenBank/DDBJ databases">
        <title>Comparative genomics of biotechnologically important yeasts.</title>
        <authorList>
            <consortium name="DOE Joint Genome Institute"/>
            <person name="Riley R."/>
            <person name="Haridas S."/>
            <person name="Wolfe K.H."/>
            <person name="Lopes M.R."/>
            <person name="Hittinger C.T."/>
            <person name="Goker M."/>
            <person name="Salamov A."/>
            <person name="Wisecaver J."/>
            <person name="Long T.M."/>
            <person name="Aerts A.L."/>
            <person name="Barry K."/>
            <person name="Choi C."/>
            <person name="Clum A."/>
            <person name="Coughlan A.Y."/>
            <person name="Deshpande S."/>
            <person name="Douglass A.P."/>
            <person name="Hanson S.J."/>
            <person name="Klenk H.-P."/>
            <person name="Labutti K."/>
            <person name="Lapidus A."/>
            <person name="Lindquist E."/>
            <person name="Lipzen A."/>
            <person name="Meier-Kolthoff J.P."/>
            <person name="Ohm R.A."/>
            <person name="Otillar R.P."/>
            <person name="Pangilinan J."/>
            <person name="Peng Y."/>
            <person name="Rokas A."/>
            <person name="Rosa C.A."/>
            <person name="Scheuner C."/>
            <person name="Sibirny A.A."/>
            <person name="Slot J.C."/>
            <person name="Stielow J.B."/>
            <person name="Sun H."/>
            <person name="Kurtzman C.P."/>
            <person name="Blackwell M."/>
            <person name="Grigoriev I.V."/>
            <person name="Jeffries T.W."/>
        </authorList>
    </citation>
    <scope>NUCLEOTIDE SEQUENCE [LARGE SCALE GENOMIC DNA]</scope>
    <source>
        <strain evidence="15">NRRL Y-2460</strain>
    </source>
</reference>
<feature type="non-terminal residue" evidence="14">
    <location>
        <position position="898"/>
    </location>
</feature>
<keyword evidence="4 11" id="KW-0547">Nucleotide-binding</keyword>
<keyword evidence="6" id="KW-0067">ATP-binding</keyword>
<keyword evidence="7 11" id="KW-0238">DNA-binding</keyword>
<dbReference type="GO" id="GO:0000228">
    <property type="term" value="C:nuclear chromosome"/>
    <property type="evidence" value="ECO:0007669"/>
    <property type="project" value="EnsemblFungi"/>
</dbReference>
<feature type="domain" description="DNA mismatch repair proteins mutS family" evidence="13">
    <location>
        <begin position="738"/>
        <end position="754"/>
    </location>
</feature>
<dbReference type="InterPro" id="IPR045076">
    <property type="entry name" value="MutS"/>
</dbReference>
<dbReference type="GO" id="GO:0000406">
    <property type="term" value="F:double-strand/single-strand DNA junction binding"/>
    <property type="evidence" value="ECO:0007669"/>
    <property type="project" value="EnsemblFungi"/>
</dbReference>
<dbReference type="OrthoDB" id="295033at2759"/>
<dbReference type="AlphaFoldDB" id="A0A1E4TP40"/>
<dbReference type="InterPro" id="IPR007861">
    <property type="entry name" value="DNA_mismatch_repair_MutS_clamp"/>
</dbReference>
<evidence type="ECO:0000259" key="13">
    <source>
        <dbReference type="PROSITE" id="PS00486"/>
    </source>
</evidence>
<dbReference type="FunFam" id="3.40.50.300:FF:000925">
    <property type="entry name" value="DNA mismatch repair protein MSH2"/>
    <property type="match status" value="1"/>
</dbReference>
<dbReference type="GO" id="GO:0032302">
    <property type="term" value="C:MutSbeta complex"/>
    <property type="evidence" value="ECO:0007669"/>
    <property type="project" value="EnsemblFungi"/>
</dbReference>
<keyword evidence="5 11" id="KW-0227">DNA damage</keyword>
<dbReference type="GO" id="GO:0000735">
    <property type="term" value="P:removal of nonhomologous ends"/>
    <property type="evidence" value="ECO:0007669"/>
    <property type="project" value="EnsemblFungi"/>
</dbReference>
<dbReference type="Gene3D" id="3.40.1170.10">
    <property type="entry name" value="DNA repair protein MutS, domain I"/>
    <property type="match status" value="1"/>
</dbReference>
<evidence type="ECO:0000256" key="8">
    <source>
        <dbReference type="ARBA" id="ARBA00023204"/>
    </source>
</evidence>
<dbReference type="InterPro" id="IPR036187">
    <property type="entry name" value="DNA_mismatch_repair_MutS_sf"/>
</dbReference>
<dbReference type="GO" id="GO:0140664">
    <property type="term" value="F:ATP-dependent DNA damage sensor activity"/>
    <property type="evidence" value="ECO:0007669"/>
    <property type="project" value="InterPro"/>
</dbReference>
<dbReference type="GO" id="GO:0006311">
    <property type="term" value="P:meiotic gene conversion"/>
    <property type="evidence" value="ECO:0007669"/>
    <property type="project" value="EnsemblFungi"/>
</dbReference>
<dbReference type="GO" id="GO:0000710">
    <property type="term" value="P:meiotic mismatch repair"/>
    <property type="evidence" value="ECO:0007669"/>
    <property type="project" value="EnsemblFungi"/>
</dbReference>
<evidence type="ECO:0000256" key="3">
    <source>
        <dbReference type="ARBA" id="ARBA00019549"/>
    </source>
</evidence>
<comment type="subcellular location">
    <subcellularLocation>
        <location evidence="1">Nucleus</location>
    </subcellularLocation>
</comment>
<dbReference type="GO" id="GO:0016887">
    <property type="term" value="F:ATP hydrolysis activity"/>
    <property type="evidence" value="ECO:0007669"/>
    <property type="project" value="EnsemblFungi"/>
</dbReference>
<name>A0A1E4TP40_PACTA</name>
<feature type="non-terminal residue" evidence="14">
    <location>
        <position position="1"/>
    </location>
</feature>
<dbReference type="SUPFAM" id="SSF52540">
    <property type="entry name" value="P-loop containing nucleoside triphosphate hydrolases"/>
    <property type="match status" value="1"/>
</dbReference>
<accession>A0A1E4TP40</accession>
<keyword evidence="15" id="KW-1185">Reference proteome</keyword>
<dbReference type="STRING" id="669874.A0A1E4TP40"/>
<dbReference type="GO" id="GO:0005524">
    <property type="term" value="F:ATP binding"/>
    <property type="evidence" value="ECO:0007669"/>
    <property type="project" value="UniProtKB-KW"/>
</dbReference>
<dbReference type="GO" id="GO:0036297">
    <property type="term" value="P:interstrand cross-link repair"/>
    <property type="evidence" value="ECO:0007669"/>
    <property type="project" value="EnsemblFungi"/>
</dbReference>
<evidence type="ECO:0000313" key="14">
    <source>
        <dbReference type="EMBL" id="ODV93489.1"/>
    </source>
</evidence>
<dbReference type="InterPro" id="IPR000432">
    <property type="entry name" value="DNA_mismatch_repair_MutS_C"/>
</dbReference>
<dbReference type="PIRSF" id="PIRSF005813">
    <property type="entry name" value="MSH2"/>
    <property type="match status" value="1"/>
</dbReference>
<protein>
    <recommendedName>
        <fullName evidence="10">DNA mismatch repair protein MSH2</fullName>
    </recommendedName>
    <alternativeName>
        <fullName evidence="3">DNA mismatch repair protein Msh2</fullName>
    </alternativeName>
</protein>
<comment type="similarity">
    <text evidence="2 11">Belongs to the DNA mismatch repair MutS family.</text>
</comment>
<evidence type="ECO:0000256" key="1">
    <source>
        <dbReference type="ARBA" id="ARBA00004123"/>
    </source>
</evidence>
<proteinExistence type="inferred from homology"/>
<dbReference type="InterPro" id="IPR032642">
    <property type="entry name" value="Msh2_ATP-bd"/>
</dbReference>
<dbReference type="SMART" id="SM00534">
    <property type="entry name" value="MUTSac"/>
    <property type="match status" value="1"/>
</dbReference>
<dbReference type="GO" id="GO:0007534">
    <property type="term" value="P:gene conversion at mating-type locus"/>
    <property type="evidence" value="ECO:0007669"/>
    <property type="project" value="EnsemblFungi"/>
</dbReference>
<dbReference type="GO" id="GO:0032301">
    <property type="term" value="C:MutSalpha complex"/>
    <property type="evidence" value="ECO:0007669"/>
    <property type="project" value="EnsemblFungi"/>
</dbReference>
<dbReference type="PANTHER" id="PTHR11361:SF35">
    <property type="entry name" value="DNA MISMATCH REPAIR PROTEIN MSH2"/>
    <property type="match status" value="1"/>
</dbReference>
<dbReference type="FunFam" id="1.10.1420.10:FF:000015">
    <property type="entry name" value="DNA mismatch repair protein Msh2"/>
    <property type="match status" value="1"/>
</dbReference>
<dbReference type="SUPFAM" id="SSF48334">
    <property type="entry name" value="DNA repair protein MutS, domain III"/>
    <property type="match status" value="1"/>
</dbReference>
<dbReference type="GO" id="GO:0032137">
    <property type="term" value="F:guanine/thymine mispair binding"/>
    <property type="evidence" value="ECO:0007669"/>
    <property type="project" value="EnsemblFungi"/>
</dbReference>
<dbReference type="SMART" id="SM00533">
    <property type="entry name" value="MUTSd"/>
    <property type="match status" value="1"/>
</dbReference>
<dbReference type="Pfam" id="PF01624">
    <property type="entry name" value="MutS_I"/>
    <property type="match status" value="1"/>
</dbReference>
<dbReference type="Gene3D" id="3.40.50.300">
    <property type="entry name" value="P-loop containing nucleotide triphosphate hydrolases"/>
    <property type="match status" value="1"/>
</dbReference>
<evidence type="ECO:0000256" key="2">
    <source>
        <dbReference type="ARBA" id="ARBA00006271"/>
    </source>
</evidence>
<evidence type="ECO:0000256" key="4">
    <source>
        <dbReference type="ARBA" id="ARBA00022741"/>
    </source>
</evidence>
<dbReference type="Proteomes" id="UP000094236">
    <property type="component" value="Unassembled WGS sequence"/>
</dbReference>
<dbReference type="GO" id="GO:0043570">
    <property type="term" value="P:maintenance of DNA repeat elements"/>
    <property type="evidence" value="ECO:0007669"/>
    <property type="project" value="EnsemblFungi"/>
</dbReference>
<organism evidence="14 15">
    <name type="scientific">Pachysolen tannophilus NRRL Y-2460</name>
    <dbReference type="NCBI Taxonomy" id="669874"/>
    <lineage>
        <taxon>Eukaryota</taxon>
        <taxon>Fungi</taxon>
        <taxon>Dikarya</taxon>
        <taxon>Ascomycota</taxon>
        <taxon>Saccharomycotina</taxon>
        <taxon>Pichiomycetes</taxon>
        <taxon>Pachysolenaceae</taxon>
        <taxon>Pachysolen</taxon>
    </lineage>
</organism>
<dbReference type="InterPro" id="IPR027417">
    <property type="entry name" value="P-loop_NTPase"/>
</dbReference>
<dbReference type="Pfam" id="PF05190">
    <property type="entry name" value="MutS_IV"/>
    <property type="match status" value="1"/>
</dbReference>
<dbReference type="GO" id="GO:0043111">
    <property type="term" value="P:replication fork arrest"/>
    <property type="evidence" value="ECO:0007669"/>
    <property type="project" value="EnsemblFungi"/>
</dbReference>
<feature type="coiled-coil region" evidence="12">
    <location>
        <begin position="541"/>
        <end position="568"/>
    </location>
</feature>
<dbReference type="Gene3D" id="3.30.420.110">
    <property type="entry name" value="MutS, connector domain"/>
    <property type="match status" value="1"/>
</dbReference>
<keyword evidence="8 11" id="KW-0234">DNA repair</keyword>
<dbReference type="InterPro" id="IPR011184">
    <property type="entry name" value="DNA_mismatch_repair_Msh2"/>
</dbReference>
<evidence type="ECO:0000256" key="7">
    <source>
        <dbReference type="ARBA" id="ARBA00023125"/>
    </source>
</evidence>
<dbReference type="GO" id="GO:0030466">
    <property type="term" value="P:silent mating-type cassette heterochromatin formation"/>
    <property type="evidence" value="ECO:0007669"/>
    <property type="project" value="EnsemblFungi"/>
</dbReference>
<keyword evidence="9" id="KW-0539">Nucleus</keyword>
<dbReference type="GO" id="GO:0000404">
    <property type="term" value="F:heteroduplex DNA loop binding"/>
    <property type="evidence" value="ECO:0007669"/>
    <property type="project" value="EnsemblFungi"/>
</dbReference>
<dbReference type="InterPro" id="IPR036678">
    <property type="entry name" value="MutS_con_dom_sf"/>
</dbReference>
<dbReference type="GO" id="GO:0000403">
    <property type="term" value="F:Y-form DNA binding"/>
    <property type="evidence" value="ECO:0007669"/>
    <property type="project" value="EnsemblFungi"/>
</dbReference>
<dbReference type="GO" id="GO:0032138">
    <property type="term" value="F:single base insertion or deletion binding"/>
    <property type="evidence" value="ECO:0007669"/>
    <property type="project" value="EnsemblFungi"/>
</dbReference>
<dbReference type="Gene3D" id="1.10.1420.10">
    <property type="match status" value="2"/>
</dbReference>
<dbReference type="PANTHER" id="PTHR11361">
    <property type="entry name" value="DNA MISMATCH REPAIR PROTEIN MUTS FAMILY MEMBER"/>
    <property type="match status" value="1"/>
</dbReference>
<gene>
    <name evidence="14" type="ORF">PACTADRAFT_28693</name>
</gene>